<evidence type="ECO:0000259" key="1">
    <source>
        <dbReference type="Pfam" id="PF24148"/>
    </source>
</evidence>
<protein>
    <recommendedName>
        <fullName evidence="1">ApeC platyhelminthes domain-containing protein</fullName>
    </recommendedName>
</protein>
<gene>
    <name evidence="2" type="ORF">T265_12174</name>
</gene>
<evidence type="ECO:0000313" key="2">
    <source>
        <dbReference type="EMBL" id="KER18741.1"/>
    </source>
</evidence>
<dbReference type="KEGG" id="ovi:T265_12174"/>
<dbReference type="Proteomes" id="UP000054324">
    <property type="component" value="Unassembled WGS sequence"/>
</dbReference>
<keyword evidence="3" id="KW-1185">Reference proteome</keyword>
<dbReference type="STRING" id="6198.A0A074YVF1"/>
<reference evidence="2 3" key="1">
    <citation type="submission" date="2013-11" db="EMBL/GenBank/DDBJ databases">
        <title>Opisthorchis viverrini - life in the bile duct.</title>
        <authorList>
            <person name="Young N.D."/>
            <person name="Nagarajan N."/>
            <person name="Lin S.J."/>
            <person name="Korhonen P.K."/>
            <person name="Jex A.R."/>
            <person name="Hall R.S."/>
            <person name="Safavi-Hemami H."/>
            <person name="Kaewkong W."/>
            <person name="Bertrand D."/>
            <person name="Gao S."/>
            <person name="Seet Q."/>
            <person name="Wongkham S."/>
            <person name="Teh B.T."/>
            <person name="Wongkham C."/>
            <person name="Intapan P.M."/>
            <person name="Maleewong W."/>
            <person name="Yang X."/>
            <person name="Hu M."/>
            <person name="Wang Z."/>
            <person name="Hofmann A."/>
            <person name="Sternberg P.W."/>
            <person name="Tan P."/>
            <person name="Wang J."/>
            <person name="Gasser R.B."/>
        </authorList>
    </citation>
    <scope>NUCLEOTIDE SEQUENCE [LARGE SCALE GENOMIC DNA]</scope>
</reference>
<accession>A0A074YVF1</accession>
<dbReference type="InterPro" id="IPR056359">
    <property type="entry name" value="ApeC_platyh"/>
</dbReference>
<dbReference type="Pfam" id="PF24148">
    <property type="entry name" value="ApeC_platyh"/>
    <property type="match status" value="1"/>
</dbReference>
<organism evidence="2 3">
    <name type="scientific">Opisthorchis viverrini</name>
    <name type="common">Southeast Asian liver fluke</name>
    <dbReference type="NCBI Taxonomy" id="6198"/>
    <lineage>
        <taxon>Eukaryota</taxon>
        <taxon>Metazoa</taxon>
        <taxon>Spiralia</taxon>
        <taxon>Lophotrochozoa</taxon>
        <taxon>Platyhelminthes</taxon>
        <taxon>Trematoda</taxon>
        <taxon>Digenea</taxon>
        <taxon>Opisthorchiida</taxon>
        <taxon>Opisthorchiata</taxon>
        <taxon>Opisthorchiidae</taxon>
        <taxon>Opisthorchis</taxon>
    </lineage>
</organism>
<dbReference type="AlphaFoldDB" id="A0A074YVF1"/>
<dbReference type="RefSeq" id="XP_009177512.1">
    <property type="nucleotide sequence ID" value="XM_009179248.1"/>
</dbReference>
<sequence length="177" mass="19839">MLGASPYMNSVLCCTVAGNSGVSESNTEPEHDTQPLRSFVTLGHASAKDIQELNGFSGTKVLELDTNTTSETCPQFANLVLRRRVVEGHIAPPTMRLENTPELTRMFNVTHMSYDEFKQRTGIWARENIAYTHYCEYSVRKTPSASLDTKRGKLGVDPWDLDEAFHKITKPERLSCV</sequence>
<dbReference type="OrthoDB" id="5917794at2759"/>
<proteinExistence type="predicted"/>
<dbReference type="EMBL" id="KL598194">
    <property type="protein sequence ID" value="KER18741.1"/>
    <property type="molecule type" value="Genomic_DNA"/>
</dbReference>
<dbReference type="CTD" id="20326342"/>
<name>A0A074YVF1_OPIVI</name>
<feature type="domain" description="ApeC platyhelminthes" evidence="1">
    <location>
        <begin position="1"/>
        <end position="127"/>
    </location>
</feature>
<evidence type="ECO:0000313" key="3">
    <source>
        <dbReference type="Proteomes" id="UP000054324"/>
    </source>
</evidence>
<dbReference type="GeneID" id="20326342"/>